<accession>A0A5C5ZFN6</accession>
<keyword evidence="5 6" id="KW-0472">Membrane</keyword>
<evidence type="ECO:0000313" key="8">
    <source>
        <dbReference type="Proteomes" id="UP000316213"/>
    </source>
</evidence>
<dbReference type="AlphaFoldDB" id="A0A5C5ZFN6"/>
<sequence length="361" mass="39780">MNRLDTHRRTLTTLLSTRQITLLAVLLIGISLAVADLFVTTLSVALLLFAGLLFGVFLHALSVWPTRHTPISYRASYLIVVTLLILLIVGGTYYMGSQIGQRVDDFTSQLQQSIQTTDQKISQIDWANRNFPSIEDLRQRILESTGSVLPKMFQGLQMVGWGITGAFVIFFVGLYAAYDPDLYRNGLVKMTSKRNRSRYSEVLKQTRTALGQWLMGRFMSMAVVGIATAIALWILGVPLAFSLGVLAAFLTFIPNIGPLLAAIPQMLLAVNLGTQTVIYVLVFNVALQMVESYLITPMIQKHEVSLPPVLTIASQLIMGVWAGIIGIMMAAPLVVVAMVGIQMLYVHDRLGDDHPGELAEQ</sequence>
<name>A0A5C5ZFN6_9BACT</name>
<feature type="transmembrane region" description="Helical" evidence="6">
    <location>
        <begin position="76"/>
        <end position="96"/>
    </location>
</feature>
<gene>
    <name evidence="7" type="ORF">Pla100_61770</name>
</gene>
<protein>
    <submittedName>
        <fullName evidence="7">Pheromone autoinducer 2 transporter</fullName>
    </submittedName>
</protein>
<keyword evidence="8" id="KW-1185">Reference proteome</keyword>
<comment type="similarity">
    <text evidence="2">Belongs to the autoinducer-2 exporter (AI-2E) (TC 2.A.86) family.</text>
</comment>
<evidence type="ECO:0000256" key="1">
    <source>
        <dbReference type="ARBA" id="ARBA00004141"/>
    </source>
</evidence>
<dbReference type="GO" id="GO:0016020">
    <property type="term" value="C:membrane"/>
    <property type="evidence" value="ECO:0007669"/>
    <property type="project" value="UniProtKB-SubCell"/>
</dbReference>
<feature type="transmembrane region" description="Helical" evidence="6">
    <location>
        <begin position="276"/>
        <end position="296"/>
    </location>
</feature>
<evidence type="ECO:0000256" key="5">
    <source>
        <dbReference type="ARBA" id="ARBA00023136"/>
    </source>
</evidence>
<evidence type="ECO:0000256" key="3">
    <source>
        <dbReference type="ARBA" id="ARBA00022692"/>
    </source>
</evidence>
<feature type="transmembrane region" description="Helical" evidence="6">
    <location>
        <begin position="158"/>
        <end position="178"/>
    </location>
</feature>
<dbReference type="PANTHER" id="PTHR21716:SF62">
    <property type="entry name" value="TRANSPORT PROTEIN YDBI-RELATED"/>
    <property type="match status" value="1"/>
</dbReference>
<dbReference type="OrthoDB" id="9793390at2"/>
<dbReference type="InterPro" id="IPR002549">
    <property type="entry name" value="AI-2E-like"/>
</dbReference>
<feature type="transmembrane region" description="Helical" evidence="6">
    <location>
        <begin position="214"/>
        <end position="235"/>
    </location>
</feature>
<keyword evidence="3 6" id="KW-0812">Transmembrane</keyword>
<feature type="transmembrane region" description="Helical" evidence="6">
    <location>
        <begin position="241"/>
        <end position="264"/>
    </location>
</feature>
<reference evidence="7 8" key="1">
    <citation type="submission" date="2019-02" db="EMBL/GenBank/DDBJ databases">
        <title>Deep-cultivation of Planctomycetes and their phenomic and genomic characterization uncovers novel biology.</title>
        <authorList>
            <person name="Wiegand S."/>
            <person name="Jogler M."/>
            <person name="Boedeker C."/>
            <person name="Pinto D."/>
            <person name="Vollmers J."/>
            <person name="Rivas-Marin E."/>
            <person name="Kohn T."/>
            <person name="Peeters S.H."/>
            <person name="Heuer A."/>
            <person name="Rast P."/>
            <person name="Oberbeckmann S."/>
            <person name="Bunk B."/>
            <person name="Jeske O."/>
            <person name="Meyerdierks A."/>
            <person name="Storesund J.E."/>
            <person name="Kallscheuer N."/>
            <person name="Luecker S."/>
            <person name="Lage O.M."/>
            <person name="Pohl T."/>
            <person name="Merkel B.J."/>
            <person name="Hornburger P."/>
            <person name="Mueller R.-W."/>
            <person name="Bruemmer F."/>
            <person name="Labrenz M."/>
            <person name="Spormann A.M."/>
            <person name="Op Den Camp H."/>
            <person name="Overmann J."/>
            <person name="Amann R."/>
            <person name="Jetten M.S.M."/>
            <person name="Mascher T."/>
            <person name="Medema M.H."/>
            <person name="Devos D.P."/>
            <person name="Kaster A.-K."/>
            <person name="Ovreas L."/>
            <person name="Rohde M."/>
            <person name="Galperin M.Y."/>
            <person name="Jogler C."/>
        </authorList>
    </citation>
    <scope>NUCLEOTIDE SEQUENCE [LARGE SCALE GENOMIC DNA]</scope>
    <source>
        <strain evidence="7 8">Pla100</strain>
    </source>
</reference>
<dbReference type="PANTHER" id="PTHR21716">
    <property type="entry name" value="TRANSMEMBRANE PROTEIN"/>
    <property type="match status" value="1"/>
</dbReference>
<feature type="transmembrane region" description="Helical" evidence="6">
    <location>
        <begin position="20"/>
        <end position="39"/>
    </location>
</feature>
<organism evidence="7 8">
    <name type="scientific">Neorhodopirellula pilleata</name>
    <dbReference type="NCBI Taxonomy" id="2714738"/>
    <lineage>
        <taxon>Bacteria</taxon>
        <taxon>Pseudomonadati</taxon>
        <taxon>Planctomycetota</taxon>
        <taxon>Planctomycetia</taxon>
        <taxon>Pirellulales</taxon>
        <taxon>Pirellulaceae</taxon>
        <taxon>Neorhodopirellula</taxon>
    </lineage>
</organism>
<feature type="transmembrane region" description="Helical" evidence="6">
    <location>
        <begin position="316"/>
        <end position="341"/>
    </location>
</feature>
<dbReference type="Pfam" id="PF01594">
    <property type="entry name" value="AI-2E_transport"/>
    <property type="match status" value="1"/>
</dbReference>
<dbReference type="EMBL" id="SJPM01000040">
    <property type="protein sequence ID" value="TWT86132.1"/>
    <property type="molecule type" value="Genomic_DNA"/>
</dbReference>
<evidence type="ECO:0000256" key="4">
    <source>
        <dbReference type="ARBA" id="ARBA00022989"/>
    </source>
</evidence>
<dbReference type="RefSeq" id="WP_146582831.1">
    <property type="nucleotide sequence ID" value="NZ_SJPM01000040.1"/>
</dbReference>
<proteinExistence type="inferred from homology"/>
<evidence type="ECO:0000256" key="6">
    <source>
        <dbReference type="SAM" id="Phobius"/>
    </source>
</evidence>
<keyword evidence="4 6" id="KW-1133">Transmembrane helix</keyword>
<evidence type="ECO:0000313" key="7">
    <source>
        <dbReference type="EMBL" id="TWT86132.1"/>
    </source>
</evidence>
<evidence type="ECO:0000256" key="2">
    <source>
        <dbReference type="ARBA" id="ARBA00009773"/>
    </source>
</evidence>
<comment type="subcellular location">
    <subcellularLocation>
        <location evidence="1">Membrane</location>
        <topology evidence="1">Multi-pass membrane protein</topology>
    </subcellularLocation>
</comment>
<feature type="transmembrane region" description="Helical" evidence="6">
    <location>
        <begin position="45"/>
        <end position="64"/>
    </location>
</feature>
<comment type="caution">
    <text evidence="7">The sequence shown here is derived from an EMBL/GenBank/DDBJ whole genome shotgun (WGS) entry which is preliminary data.</text>
</comment>
<dbReference type="GO" id="GO:0055085">
    <property type="term" value="P:transmembrane transport"/>
    <property type="evidence" value="ECO:0007669"/>
    <property type="project" value="TreeGrafter"/>
</dbReference>
<dbReference type="Proteomes" id="UP000316213">
    <property type="component" value="Unassembled WGS sequence"/>
</dbReference>